<gene>
    <name evidence="9 10" type="primary">fliQ</name>
    <name evidence="10" type="ORF">PIGHUM_02009</name>
</gene>
<feature type="transmembrane region" description="Helical" evidence="9">
    <location>
        <begin position="48"/>
        <end position="67"/>
    </location>
</feature>
<keyword evidence="8 9" id="KW-0975">Bacterial flagellum</keyword>
<dbReference type="PANTHER" id="PTHR34040">
    <property type="entry name" value="FLAGELLAR BIOSYNTHETIC PROTEIN FLIQ"/>
    <property type="match status" value="1"/>
</dbReference>
<evidence type="ECO:0000256" key="4">
    <source>
        <dbReference type="ARBA" id="ARBA00022475"/>
    </source>
</evidence>
<dbReference type="PIRSF" id="PIRSF004669">
    <property type="entry name" value="FliQ"/>
    <property type="match status" value="1"/>
</dbReference>
<keyword evidence="7 9" id="KW-0472">Membrane</keyword>
<evidence type="ECO:0000313" key="11">
    <source>
        <dbReference type="Proteomes" id="UP000277294"/>
    </source>
</evidence>
<dbReference type="PRINTS" id="PR00952">
    <property type="entry name" value="TYPE3IMQPROT"/>
</dbReference>
<dbReference type="GO" id="GO:0009425">
    <property type="term" value="C:bacterial-type flagellum basal body"/>
    <property type="evidence" value="ECO:0007669"/>
    <property type="project" value="UniProtKB-SubCell"/>
</dbReference>
<keyword evidence="6 9" id="KW-1133">Transmembrane helix</keyword>
<evidence type="ECO:0000313" key="10">
    <source>
        <dbReference type="EMBL" id="VCU69944.1"/>
    </source>
</evidence>
<keyword evidence="10" id="KW-0969">Cilium</keyword>
<proteinExistence type="inferred from homology"/>
<comment type="function">
    <text evidence="9">Role in flagellar biosynthesis.</text>
</comment>
<dbReference type="NCBIfam" id="TIGR01402">
    <property type="entry name" value="fliQ"/>
    <property type="match status" value="1"/>
</dbReference>
<keyword evidence="10" id="KW-0966">Cell projection</keyword>
<accession>A0A3P4B0X4</accession>
<dbReference type="Proteomes" id="UP000277294">
    <property type="component" value="Unassembled WGS sequence"/>
</dbReference>
<dbReference type="OrthoDB" id="9806440at2"/>
<reference evidence="10 11" key="1">
    <citation type="submission" date="2018-10" db="EMBL/GenBank/DDBJ databases">
        <authorList>
            <person name="Criscuolo A."/>
        </authorList>
    </citation>
    <scope>NUCLEOTIDE SEQUENCE [LARGE SCALE GENOMIC DNA]</scope>
    <source>
        <strain evidence="10">DnA1</strain>
    </source>
</reference>
<keyword evidence="11" id="KW-1185">Reference proteome</keyword>
<dbReference type="GO" id="GO:0009306">
    <property type="term" value="P:protein secretion"/>
    <property type="evidence" value="ECO:0007669"/>
    <property type="project" value="InterPro"/>
</dbReference>
<comment type="subcellular location">
    <subcellularLocation>
        <location evidence="1 9">Cell membrane</location>
        <topology evidence="1">Multi-pass membrane protein</topology>
    </subcellularLocation>
    <subcellularLocation>
        <location evidence="9">Bacterial flagellum basal body</location>
    </subcellularLocation>
</comment>
<keyword evidence="5 9" id="KW-0812">Transmembrane</keyword>
<keyword evidence="4 9" id="KW-1003">Cell membrane</keyword>
<dbReference type="InterPro" id="IPR006305">
    <property type="entry name" value="FliQ"/>
</dbReference>
<name>A0A3P4B0X4_9BURK</name>
<sequence>MTPMPLAQEAVQIAIYLAAPLLLSALAVGLVISVLQAATQINEMTLSFVPKLVAIFAAALIAGPWMLSMMTDYIRRLFENIPFMLG</sequence>
<dbReference type="InterPro" id="IPR002191">
    <property type="entry name" value="Bac_export_3"/>
</dbReference>
<comment type="similarity">
    <text evidence="2 9">Belongs to the FliQ/MopD/SpaQ family.</text>
</comment>
<evidence type="ECO:0000256" key="1">
    <source>
        <dbReference type="ARBA" id="ARBA00004651"/>
    </source>
</evidence>
<feature type="transmembrane region" description="Helical" evidence="9">
    <location>
        <begin position="13"/>
        <end position="36"/>
    </location>
</feature>
<evidence type="ECO:0000256" key="6">
    <source>
        <dbReference type="ARBA" id="ARBA00022989"/>
    </source>
</evidence>
<dbReference type="Pfam" id="PF01313">
    <property type="entry name" value="Bac_export_3"/>
    <property type="match status" value="1"/>
</dbReference>
<dbReference type="GO" id="GO:0044780">
    <property type="term" value="P:bacterial-type flagellum assembly"/>
    <property type="evidence" value="ECO:0007669"/>
    <property type="project" value="InterPro"/>
</dbReference>
<evidence type="ECO:0000256" key="5">
    <source>
        <dbReference type="ARBA" id="ARBA00022692"/>
    </source>
</evidence>
<dbReference type="PANTHER" id="PTHR34040:SF2">
    <property type="entry name" value="FLAGELLAR BIOSYNTHETIC PROTEIN FLIQ"/>
    <property type="match status" value="1"/>
</dbReference>
<dbReference type="GO" id="GO:0005886">
    <property type="term" value="C:plasma membrane"/>
    <property type="evidence" value="ECO:0007669"/>
    <property type="project" value="UniProtKB-SubCell"/>
</dbReference>
<evidence type="ECO:0000256" key="9">
    <source>
        <dbReference type="RuleBase" id="RU364090"/>
    </source>
</evidence>
<evidence type="ECO:0000256" key="8">
    <source>
        <dbReference type="ARBA" id="ARBA00023143"/>
    </source>
</evidence>
<dbReference type="AlphaFoldDB" id="A0A3P4B0X4"/>
<keyword evidence="10" id="KW-0282">Flagellum</keyword>
<organism evidence="10 11">
    <name type="scientific">Pigmentiphaga humi</name>
    <dbReference type="NCBI Taxonomy" id="2478468"/>
    <lineage>
        <taxon>Bacteria</taxon>
        <taxon>Pseudomonadati</taxon>
        <taxon>Pseudomonadota</taxon>
        <taxon>Betaproteobacteria</taxon>
        <taxon>Burkholderiales</taxon>
        <taxon>Alcaligenaceae</taxon>
        <taxon>Pigmentiphaga</taxon>
    </lineage>
</organism>
<dbReference type="RefSeq" id="WP_124079450.1">
    <property type="nucleotide sequence ID" value="NZ_UWPJ01000016.1"/>
</dbReference>
<evidence type="ECO:0000256" key="3">
    <source>
        <dbReference type="ARBA" id="ARBA00021718"/>
    </source>
</evidence>
<dbReference type="EMBL" id="UWPJ01000016">
    <property type="protein sequence ID" value="VCU69944.1"/>
    <property type="molecule type" value="Genomic_DNA"/>
</dbReference>
<evidence type="ECO:0000256" key="2">
    <source>
        <dbReference type="ARBA" id="ARBA00006156"/>
    </source>
</evidence>
<protein>
    <recommendedName>
        <fullName evidence="3 9">Flagellar biosynthetic protein FliQ</fullName>
    </recommendedName>
</protein>
<evidence type="ECO:0000256" key="7">
    <source>
        <dbReference type="ARBA" id="ARBA00023136"/>
    </source>
</evidence>